<organism evidence="2 3">
    <name type="scientific">Gordonia phage Skog</name>
    <dbReference type="NCBI Taxonomy" id="2704033"/>
    <lineage>
        <taxon>Viruses</taxon>
        <taxon>Duplodnaviria</taxon>
        <taxon>Heunggongvirae</taxon>
        <taxon>Uroviricota</taxon>
        <taxon>Caudoviricetes</taxon>
        <taxon>Skogvirus</taxon>
        <taxon>Skogvirus Skog</taxon>
    </lineage>
</organism>
<dbReference type="EMBL" id="MN908687">
    <property type="protein sequence ID" value="QIG58210.1"/>
    <property type="molecule type" value="Genomic_DNA"/>
</dbReference>
<dbReference type="KEGG" id="vg:64766540"/>
<dbReference type="RefSeq" id="YP_010059308.1">
    <property type="nucleotide sequence ID" value="NC_054725.1"/>
</dbReference>
<dbReference type="GeneID" id="64766540"/>
<proteinExistence type="predicted"/>
<accession>A0A6G6XKB9</accession>
<dbReference type="InterPro" id="IPR055760">
    <property type="entry name" value="DUF7336"/>
</dbReference>
<evidence type="ECO:0000259" key="1">
    <source>
        <dbReference type="Pfam" id="PF24024"/>
    </source>
</evidence>
<feature type="domain" description="DUF7336" evidence="1">
    <location>
        <begin position="5"/>
        <end position="36"/>
    </location>
</feature>
<dbReference type="Proteomes" id="UP000503093">
    <property type="component" value="Segment"/>
</dbReference>
<keyword evidence="3" id="KW-1185">Reference proteome</keyword>
<reference evidence="2 3" key="1">
    <citation type="submission" date="2020-01" db="EMBL/GenBank/DDBJ databases">
        <authorList>
            <person name="Alvaro L.E."/>
            <person name="Baker K.N."/>
            <person name="Baxter I.S."/>
            <person name="Brown M.R."/>
            <person name="Driscoll K.D."/>
            <person name="Elrubaie J.M."/>
            <person name="Feith S.L."/>
            <person name="Indihar D.F."/>
            <person name="Knoch V.T."/>
            <person name="Koirtyohann K.M."/>
            <person name="Kratz M.A."/>
            <person name="Lear A.H."/>
            <person name="Lindblom K.E."/>
            <person name="Marcus E.R."/>
            <person name="Murphy M.E."/>
            <person name="Sensor R."/>
            <person name="Sherman S.J."/>
            <person name="Swift V.R."/>
            <person name="White K.E."/>
            <person name="Wills S.J."/>
            <person name="Gatt S.M."/>
            <person name="Lohbauer S.A."/>
            <person name="Power T.R."/>
            <person name="Rosales K.A."/>
            <person name="Sisson B.M."/>
            <person name="Isern S."/>
            <person name="Michael S.F."/>
            <person name="Sunnen C.N."/>
            <person name="Garlena R.A."/>
            <person name="Russell D.A."/>
            <person name="Pope W.H."/>
            <person name="Jacobs-Sera D."/>
            <person name="Hatfull G.F."/>
        </authorList>
    </citation>
    <scope>NUCLEOTIDE SEQUENCE [LARGE SCALE GENOMIC DNA]</scope>
</reference>
<sequence length="143" mass="16151">MSLVAVYVLQHCHDYEGSDILGVYDSAERAVDALREAIEGMIEPRWGDKHAWYQIDRQPLNRPAASSWDNGSSIVAHTMLGHLVEGYDLELPSILDGVPTETAKPFEPMPMLPKECFITGCEEPRYRNYFACEQHVHKGMSKS</sequence>
<dbReference type="Pfam" id="PF24024">
    <property type="entry name" value="DUF7336"/>
    <property type="match status" value="1"/>
</dbReference>
<name>A0A6G6XKB9_9CAUD</name>
<gene>
    <name evidence="2" type="primary">58</name>
    <name evidence="2" type="ORF">SEA_SKOG_58</name>
</gene>
<protein>
    <recommendedName>
        <fullName evidence="1">DUF7336 domain-containing protein</fullName>
    </recommendedName>
</protein>
<evidence type="ECO:0000313" key="2">
    <source>
        <dbReference type="EMBL" id="QIG58210.1"/>
    </source>
</evidence>
<evidence type="ECO:0000313" key="3">
    <source>
        <dbReference type="Proteomes" id="UP000503093"/>
    </source>
</evidence>